<evidence type="ECO:0000256" key="1">
    <source>
        <dbReference type="ARBA" id="ARBA00004141"/>
    </source>
</evidence>
<proteinExistence type="predicted"/>
<feature type="compositionally biased region" description="Basic and acidic residues" evidence="6">
    <location>
        <begin position="12"/>
        <end position="32"/>
    </location>
</feature>
<evidence type="ECO:0000256" key="4">
    <source>
        <dbReference type="ARBA" id="ARBA00022989"/>
    </source>
</evidence>
<keyword evidence="2" id="KW-0813">Transport</keyword>
<dbReference type="PANTHER" id="PTHR13414">
    <property type="entry name" value="HUEL-CATION TRANSPORTER"/>
    <property type="match status" value="1"/>
</dbReference>
<name>A0ABX8QN86_9ACTN</name>
<dbReference type="InterPro" id="IPR058533">
    <property type="entry name" value="Cation_efflux_TM"/>
</dbReference>
<protein>
    <submittedName>
        <fullName evidence="9">Cation diffusion facilitator family transporter</fullName>
    </submittedName>
</protein>
<feature type="transmembrane region" description="Helical" evidence="7">
    <location>
        <begin position="217"/>
        <end position="239"/>
    </location>
</feature>
<keyword evidence="3 7" id="KW-0812">Transmembrane</keyword>
<comment type="subcellular location">
    <subcellularLocation>
        <location evidence="1">Membrane</location>
        <topology evidence="1">Multi-pass membrane protein</topology>
    </subcellularLocation>
</comment>
<keyword evidence="10" id="KW-1185">Reference proteome</keyword>
<dbReference type="InterPro" id="IPR027469">
    <property type="entry name" value="Cation_efflux_TMD_sf"/>
</dbReference>
<keyword evidence="4 7" id="KW-1133">Transmembrane helix</keyword>
<feature type="transmembrane region" description="Helical" evidence="7">
    <location>
        <begin position="141"/>
        <end position="158"/>
    </location>
</feature>
<dbReference type="PANTHER" id="PTHR13414:SF9">
    <property type="entry name" value="PROTON-COUPLED ZINC ANTIPORTER SLC30A9, MITOCHONDRIAL"/>
    <property type="match status" value="1"/>
</dbReference>
<gene>
    <name evidence="9" type="ORF">AGRA3207_000122</name>
</gene>
<dbReference type="EMBL" id="CP059572">
    <property type="protein sequence ID" value="QXJ19564.1"/>
    <property type="molecule type" value="Genomic_DNA"/>
</dbReference>
<dbReference type="SUPFAM" id="SSF161111">
    <property type="entry name" value="Cation efflux protein transmembrane domain-like"/>
    <property type="match status" value="1"/>
</dbReference>
<evidence type="ECO:0000256" key="5">
    <source>
        <dbReference type="ARBA" id="ARBA00023136"/>
    </source>
</evidence>
<dbReference type="RefSeq" id="WP_231332578.1">
    <property type="nucleotide sequence ID" value="NZ_CP059572.1"/>
</dbReference>
<evidence type="ECO:0000256" key="2">
    <source>
        <dbReference type="ARBA" id="ARBA00022448"/>
    </source>
</evidence>
<feature type="domain" description="Cation efflux protein transmembrane" evidence="8">
    <location>
        <begin position="37"/>
        <end position="247"/>
    </location>
</feature>
<accession>A0ABX8QN86</accession>
<evidence type="ECO:0000256" key="7">
    <source>
        <dbReference type="SAM" id="Phobius"/>
    </source>
</evidence>
<evidence type="ECO:0000313" key="10">
    <source>
        <dbReference type="Proteomes" id="UP001049518"/>
    </source>
</evidence>
<feature type="transmembrane region" description="Helical" evidence="7">
    <location>
        <begin position="191"/>
        <end position="211"/>
    </location>
</feature>
<sequence>MTNGHGDPPGGGHREERRAGHDGPEHERPEHESGLTVLLALAANLGIAIAKIVAAVATGSASMAAEAAHSIADTFNEVLLMVGLRRSGRPADRRHPLGYGKERYIWTLLVAVAIFGMGALFAFYQGFQTLTGHRGGEADPLAGYCVLAVSFVLEGISWRQALRQVRGAARDERLPLAAYIRRTDEPTAISVLLEDSAALIGLLLAFAGLGLHQLTGAAAWDGVGSVLIGVLLTAVALVLGRINLNLLIGNQADPRVVADVRDRLGAAPEVDWVVDIVTMTVGADRVLVCARLDFRDALTAGDVERACVRMARELRAAHEEIDEVFLEPVPRDDPELRERVIARYGRTLRPREPGSG</sequence>
<evidence type="ECO:0000259" key="8">
    <source>
        <dbReference type="Pfam" id="PF01545"/>
    </source>
</evidence>
<feature type="region of interest" description="Disordered" evidence="6">
    <location>
        <begin position="1"/>
        <end position="32"/>
    </location>
</feature>
<dbReference type="Pfam" id="PF01545">
    <property type="entry name" value="Cation_efflux"/>
    <property type="match status" value="1"/>
</dbReference>
<feature type="transmembrane region" description="Helical" evidence="7">
    <location>
        <begin position="35"/>
        <end position="57"/>
    </location>
</feature>
<feature type="transmembrane region" description="Helical" evidence="7">
    <location>
        <begin position="104"/>
        <end position="126"/>
    </location>
</feature>
<dbReference type="InterPro" id="IPR002524">
    <property type="entry name" value="Cation_efflux"/>
</dbReference>
<dbReference type="Gene3D" id="1.20.1510.10">
    <property type="entry name" value="Cation efflux protein transmembrane domain"/>
    <property type="match status" value="1"/>
</dbReference>
<evidence type="ECO:0000256" key="6">
    <source>
        <dbReference type="SAM" id="MobiDB-lite"/>
    </source>
</evidence>
<dbReference type="NCBIfam" id="TIGR01297">
    <property type="entry name" value="CDF"/>
    <property type="match status" value="1"/>
</dbReference>
<dbReference type="Proteomes" id="UP001049518">
    <property type="component" value="Chromosome"/>
</dbReference>
<keyword evidence="5 7" id="KW-0472">Membrane</keyword>
<evidence type="ECO:0000256" key="3">
    <source>
        <dbReference type="ARBA" id="ARBA00022692"/>
    </source>
</evidence>
<organism evidence="9 10">
    <name type="scientific">Actinomadura graeca</name>
    <dbReference type="NCBI Taxonomy" id="2750812"/>
    <lineage>
        <taxon>Bacteria</taxon>
        <taxon>Bacillati</taxon>
        <taxon>Actinomycetota</taxon>
        <taxon>Actinomycetes</taxon>
        <taxon>Streptosporangiales</taxon>
        <taxon>Thermomonosporaceae</taxon>
        <taxon>Actinomadura</taxon>
    </lineage>
</organism>
<dbReference type="InterPro" id="IPR040177">
    <property type="entry name" value="SLC30A9"/>
</dbReference>
<evidence type="ECO:0000313" key="9">
    <source>
        <dbReference type="EMBL" id="QXJ19564.1"/>
    </source>
</evidence>
<reference evidence="9" key="1">
    <citation type="submission" date="2020-07" db="EMBL/GenBank/DDBJ databases">
        <authorList>
            <person name="Tarantini F.S."/>
            <person name="Hong K.W."/>
            <person name="Chan K.G."/>
        </authorList>
    </citation>
    <scope>NUCLEOTIDE SEQUENCE</scope>
    <source>
        <strain evidence="9">32-07</strain>
    </source>
</reference>